<evidence type="ECO:0000313" key="9">
    <source>
        <dbReference type="Proteomes" id="UP000799423"/>
    </source>
</evidence>
<dbReference type="GO" id="GO:0008270">
    <property type="term" value="F:zinc ion binding"/>
    <property type="evidence" value="ECO:0007669"/>
    <property type="project" value="InterPro"/>
</dbReference>
<evidence type="ECO:0000256" key="2">
    <source>
        <dbReference type="ARBA" id="ARBA00022723"/>
    </source>
</evidence>
<dbReference type="SMART" id="SM00066">
    <property type="entry name" value="GAL4"/>
    <property type="match status" value="1"/>
</dbReference>
<dbReference type="InterPro" id="IPR007219">
    <property type="entry name" value="XnlR_reg_dom"/>
</dbReference>
<dbReference type="InterPro" id="IPR050815">
    <property type="entry name" value="TF_fung"/>
</dbReference>
<dbReference type="GO" id="GO:0003677">
    <property type="term" value="F:DNA binding"/>
    <property type="evidence" value="ECO:0007669"/>
    <property type="project" value="InterPro"/>
</dbReference>
<dbReference type="CDD" id="cd00067">
    <property type="entry name" value="GAL4"/>
    <property type="match status" value="1"/>
</dbReference>
<proteinExistence type="predicted"/>
<dbReference type="EMBL" id="MU006291">
    <property type="protein sequence ID" value="KAF2854911.1"/>
    <property type="molecule type" value="Genomic_DNA"/>
</dbReference>
<dbReference type="InterPro" id="IPR036864">
    <property type="entry name" value="Zn2-C6_fun-type_DNA-bd_sf"/>
</dbReference>
<comment type="subcellular location">
    <subcellularLocation>
        <location evidence="1">Nucleus</location>
    </subcellularLocation>
</comment>
<dbReference type="SUPFAM" id="SSF57701">
    <property type="entry name" value="Zn2/Cys6 DNA-binding domain"/>
    <property type="match status" value="1"/>
</dbReference>
<keyword evidence="2" id="KW-0479">Metal-binding</keyword>
<evidence type="ECO:0000256" key="4">
    <source>
        <dbReference type="ARBA" id="ARBA00023163"/>
    </source>
</evidence>
<dbReference type="PANTHER" id="PTHR47338:SF9">
    <property type="entry name" value="ZN(II)2CYS6 TRANSCRIPTION FACTOR (EUROFUNG)"/>
    <property type="match status" value="1"/>
</dbReference>
<dbReference type="SMART" id="SM00906">
    <property type="entry name" value="Fungal_trans"/>
    <property type="match status" value="1"/>
</dbReference>
<reference evidence="8" key="1">
    <citation type="submission" date="2020-01" db="EMBL/GenBank/DDBJ databases">
        <authorList>
            <consortium name="DOE Joint Genome Institute"/>
            <person name="Haridas S."/>
            <person name="Albert R."/>
            <person name="Binder M."/>
            <person name="Bloem J."/>
            <person name="Labutti K."/>
            <person name="Salamov A."/>
            <person name="Andreopoulos B."/>
            <person name="Baker S.E."/>
            <person name="Barry K."/>
            <person name="Bills G."/>
            <person name="Bluhm B.H."/>
            <person name="Cannon C."/>
            <person name="Castanera R."/>
            <person name="Culley D.E."/>
            <person name="Daum C."/>
            <person name="Ezra D."/>
            <person name="Gonzalez J.B."/>
            <person name="Henrissat B."/>
            <person name="Kuo A."/>
            <person name="Liang C."/>
            <person name="Lipzen A."/>
            <person name="Lutzoni F."/>
            <person name="Magnuson J."/>
            <person name="Mondo S."/>
            <person name="Nolan M."/>
            <person name="Ohm R."/>
            <person name="Pangilinan J."/>
            <person name="Park H.-J."/>
            <person name="Ramirez L."/>
            <person name="Alfaro M."/>
            <person name="Sun H."/>
            <person name="Tritt A."/>
            <person name="Yoshinaga Y."/>
            <person name="Zwiers L.-H."/>
            <person name="Turgeon B.G."/>
            <person name="Goodwin S.B."/>
            <person name="Spatafora J.W."/>
            <person name="Crous P.W."/>
            <person name="Grigoriev I.V."/>
        </authorList>
    </citation>
    <scope>NUCLEOTIDE SEQUENCE</scope>
    <source>
        <strain evidence="8">IPT5</strain>
    </source>
</reference>
<evidence type="ECO:0000313" key="8">
    <source>
        <dbReference type="EMBL" id="KAF2854911.1"/>
    </source>
</evidence>
<evidence type="ECO:0000256" key="3">
    <source>
        <dbReference type="ARBA" id="ARBA00023015"/>
    </source>
</evidence>
<evidence type="ECO:0000259" key="7">
    <source>
        <dbReference type="PROSITE" id="PS50048"/>
    </source>
</evidence>
<sequence length="652" mass="73874">MTEEREREREHKRVRQACANCRRKKTRCSGERPICAFCARLGQTCRYTEDFYPDSGAVGYAGPLPQENHRLATRVALLESRLSMLDAGSLDNAFAPGFGASTEQRRRTSGSQQDAASPDNRIDNEFASLLDHGTLQTLANVYFRHCHQQPYTYFHESTFRQRLEAGSLPTYLIYAFAATAVRFSNDPNFVGRQAEAMNCFSRMAWSEIMEQSFSDNHNLSISTVQAANMLGIVDYVAGRSGVAWVKMGLAIRLAQTLLLSREPHPWLLPHEAEERRHTFWSVYLLDKLMSCGRDRPPVILDADCTVRLPVNPCSFQNPLGPDPPTLASIQEIPDIAPLEKSDHFALTIFMVSTLGYIARWAFKHSAPETRLPWDSRSEFARINGILLSFESYSDACDVDFADVLDRHFVSHGNLDEVSAAHFMYSHVVYHVNQLLLHHPFLLRQHLQSFKANVPIGFLRAAIHKGKDHAIRIAAIFRILQQYGRETFPSFFGYAAVLAGMILRLHAVHPVHMSEHEANAHLKSCLSFLDHKPVRWESYRRMSKILKDFEPSSLLAEELLSLRLDRTPFEPGSEEELWQMCDYSWLASSARLYVKTNSHTPARSESPGPQDIALPRSGHTPDFDALYNGAMSLDYSLLGEPRSDDIVNLGLRF</sequence>
<name>A0A6A7BHI7_9PLEO</name>
<feature type="region of interest" description="Disordered" evidence="6">
    <location>
        <begin position="96"/>
        <end position="119"/>
    </location>
</feature>
<dbReference type="PROSITE" id="PS50048">
    <property type="entry name" value="ZN2_CY6_FUNGAL_2"/>
    <property type="match status" value="1"/>
</dbReference>
<keyword evidence="3" id="KW-0805">Transcription regulation</keyword>
<keyword evidence="5" id="KW-0539">Nucleus</keyword>
<dbReference type="AlphaFoldDB" id="A0A6A7BHI7"/>
<protein>
    <recommendedName>
        <fullName evidence="7">Zn(2)-C6 fungal-type domain-containing protein</fullName>
    </recommendedName>
</protein>
<evidence type="ECO:0000256" key="1">
    <source>
        <dbReference type="ARBA" id="ARBA00004123"/>
    </source>
</evidence>
<gene>
    <name evidence="8" type="ORF">T440DRAFT_485961</name>
</gene>
<dbReference type="OrthoDB" id="424974at2759"/>
<accession>A0A6A7BHI7</accession>
<dbReference type="Proteomes" id="UP000799423">
    <property type="component" value="Unassembled WGS sequence"/>
</dbReference>
<dbReference type="InterPro" id="IPR001138">
    <property type="entry name" value="Zn2Cys6_DnaBD"/>
</dbReference>
<feature type="domain" description="Zn(2)-C6 fungal-type" evidence="7">
    <location>
        <begin position="17"/>
        <end position="47"/>
    </location>
</feature>
<dbReference type="GO" id="GO:0005634">
    <property type="term" value="C:nucleus"/>
    <property type="evidence" value="ECO:0007669"/>
    <property type="project" value="UniProtKB-SubCell"/>
</dbReference>
<keyword evidence="4" id="KW-0804">Transcription</keyword>
<organism evidence="8 9">
    <name type="scientific">Plenodomus tracheiphilus IPT5</name>
    <dbReference type="NCBI Taxonomy" id="1408161"/>
    <lineage>
        <taxon>Eukaryota</taxon>
        <taxon>Fungi</taxon>
        <taxon>Dikarya</taxon>
        <taxon>Ascomycota</taxon>
        <taxon>Pezizomycotina</taxon>
        <taxon>Dothideomycetes</taxon>
        <taxon>Pleosporomycetidae</taxon>
        <taxon>Pleosporales</taxon>
        <taxon>Pleosporineae</taxon>
        <taxon>Leptosphaeriaceae</taxon>
        <taxon>Plenodomus</taxon>
    </lineage>
</organism>
<dbReference type="Pfam" id="PF00172">
    <property type="entry name" value="Zn_clus"/>
    <property type="match status" value="1"/>
</dbReference>
<evidence type="ECO:0000256" key="6">
    <source>
        <dbReference type="SAM" id="MobiDB-lite"/>
    </source>
</evidence>
<dbReference type="Pfam" id="PF04082">
    <property type="entry name" value="Fungal_trans"/>
    <property type="match status" value="1"/>
</dbReference>
<dbReference type="CDD" id="cd12148">
    <property type="entry name" value="fungal_TF_MHR"/>
    <property type="match status" value="1"/>
</dbReference>
<dbReference type="Gene3D" id="4.10.240.10">
    <property type="entry name" value="Zn(2)-C6 fungal-type DNA-binding domain"/>
    <property type="match status" value="1"/>
</dbReference>
<dbReference type="GO" id="GO:0000981">
    <property type="term" value="F:DNA-binding transcription factor activity, RNA polymerase II-specific"/>
    <property type="evidence" value="ECO:0007669"/>
    <property type="project" value="InterPro"/>
</dbReference>
<dbReference type="PROSITE" id="PS00463">
    <property type="entry name" value="ZN2_CY6_FUNGAL_1"/>
    <property type="match status" value="1"/>
</dbReference>
<dbReference type="PANTHER" id="PTHR47338">
    <property type="entry name" value="ZN(II)2CYS6 TRANSCRIPTION FACTOR (EUROFUNG)-RELATED"/>
    <property type="match status" value="1"/>
</dbReference>
<evidence type="ECO:0000256" key="5">
    <source>
        <dbReference type="ARBA" id="ARBA00023242"/>
    </source>
</evidence>
<dbReference type="GO" id="GO:0006351">
    <property type="term" value="P:DNA-templated transcription"/>
    <property type="evidence" value="ECO:0007669"/>
    <property type="project" value="InterPro"/>
</dbReference>
<keyword evidence="9" id="KW-1185">Reference proteome</keyword>